<evidence type="ECO:0000313" key="1">
    <source>
        <dbReference type="EMBL" id="GMG37833.1"/>
    </source>
</evidence>
<keyword evidence="2" id="KW-1185">Reference proteome</keyword>
<dbReference type="OrthoDB" id="3991448at2759"/>
<name>A0A9W6YZ77_AMBMO</name>
<dbReference type="Proteomes" id="UP001165063">
    <property type="component" value="Unassembled WGS sequence"/>
</dbReference>
<organism evidence="1 2">
    <name type="scientific">Ambrosiozyma monospora</name>
    <name type="common">Yeast</name>
    <name type="synonym">Endomycopsis monosporus</name>
    <dbReference type="NCBI Taxonomy" id="43982"/>
    <lineage>
        <taxon>Eukaryota</taxon>
        <taxon>Fungi</taxon>
        <taxon>Dikarya</taxon>
        <taxon>Ascomycota</taxon>
        <taxon>Saccharomycotina</taxon>
        <taxon>Pichiomycetes</taxon>
        <taxon>Pichiales</taxon>
        <taxon>Pichiaceae</taxon>
        <taxon>Ambrosiozyma</taxon>
    </lineage>
</organism>
<dbReference type="EMBL" id="BSXU01002471">
    <property type="protein sequence ID" value="GMG37833.1"/>
    <property type="molecule type" value="Genomic_DNA"/>
</dbReference>
<accession>A0A9W6YZ77</accession>
<proteinExistence type="predicted"/>
<protein>
    <submittedName>
        <fullName evidence="1">Unnamed protein product</fullName>
    </submittedName>
</protein>
<dbReference type="AlphaFoldDB" id="A0A9W6YZ77"/>
<reference evidence="1" key="1">
    <citation type="submission" date="2023-04" db="EMBL/GenBank/DDBJ databases">
        <title>Ambrosiozyma monospora NBRC 1965.</title>
        <authorList>
            <person name="Ichikawa N."/>
            <person name="Sato H."/>
            <person name="Tonouchi N."/>
        </authorList>
    </citation>
    <scope>NUCLEOTIDE SEQUENCE</scope>
    <source>
        <strain evidence="1">NBRC 1965</strain>
    </source>
</reference>
<comment type="caution">
    <text evidence="1">The sequence shown here is derived from an EMBL/GenBank/DDBJ whole genome shotgun (WGS) entry which is preliminary data.</text>
</comment>
<gene>
    <name evidence="1" type="ORF">Amon01_000487000</name>
</gene>
<sequence length="416" mass="45970">MAEPQYYYINGKISTCRRCKRKRTLDEDPDHLQFKTCYRCRMIERDQKKINQAKRKMAIDPAAIMSRRAAFEPEPSGYVEVAVGGSHYYNQATQVSSTTTMPVNGGPGTNTGVAGVAAGVIGVAPNGTTSIYGNTSNVVDMNANPNPSGTLDSLGVKPTNVNNDSNNSFGKPTDSALYNDQLYTFNILSIDPKLNPLTLPDEQQFLIQGNYLTKLHNDQQTIPQLPQLANGVFLSPNQCLSCLNSLKATQLSTQMCNDCSHKESVIRDFNLYLTILKINSKIDLNKVIYMSNVSVDSLLKSSMSSDRSAKNIANKLYEKYVVPINMMTGAEFIYLDTPENSDTGVLKRFLRCVQDMVNSALVDLANIDPEALQLNGDLETQTQELFSKNSCSSLICISYDLKSGDLTMSFTHKAHR</sequence>
<evidence type="ECO:0000313" key="2">
    <source>
        <dbReference type="Proteomes" id="UP001165063"/>
    </source>
</evidence>